<name>A0ABN9X341_9DINO</name>
<proteinExistence type="predicted"/>
<protein>
    <submittedName>
        <fullName evidence="2">Uncharacterized protein</fullName>
    </submittedName>
</protein>
<dbReference type="Proteomes" id="UP001189429">
    <property type="component" value="Unassembled WGS sequence"/>
</dbReference>
<feature type="region of interest" description="Disordered" evidence="1">
    <location>
        <begin position="258"/>
        <end position="324"/>
    </location>
</feature>
<evidence type="ECO:0000313" key="2">
    <source>
        <dbReference type="EMBL" id="CAK0893721.1"/>
    </source>
</evidence>
<feature type="compositionally biased region" description="Low complexity" evidence="1">
    <location>
        <begin position="270"/>
        <end position="294"/>
    </location>
</feature>
<comment type="caution">
    <text evidence="2">The sequence shown here is derived from an EMBL/GenBank/DDBJ whole genome shotgun (WGS) entry which is preliminary data.</text>
</comment>
<evidence type="ECO:0000313" key="3">
    <source>
        <dbReference type="Proteomes" id="UP001189429"/>
    </source>
</evidence>
<dbReference type="EMBL" id="CAUYUJ010019794">
    <property type="protein sequence ID" value="CAK0893721.1"/>
    <property type="molecule type" value="Genomic_DNA"/>
</dbReference>
<accession>A0ABN9X341</accession>
<keyword evidence="3" id="KW-1185">Reference proteome</keyword>
<reference evidence="2" key="1">
    <citation type="submission" date="2023-10" db="EMBL/GenBank/DDBJ databases">
        <authorList>
            <person name="Chen Y."/>
            <person name="Shah S."/>
            <person name="Dougan E. K."/>
            <person name="Thang M."/>
            <person name="Chan C."/>
        </authorList>
    </citation>
    <scope>NUCLEOTIDE SEQUENCE [LARGE SCALE GENOMIC DNA]</scope>
</reference>
<sequence length="343" mass="37490">MEGSRVAPGDYVPVSAGHQQALLGELAEPGRGVVHLACNTEAPFRVVFSHSEGPTRGRAEVLCFVVGKRRNSVSTVGFGNPYQPKKQHLECTYEEDARLSPQQATRDFWFLVDASRGLIAFGAGAPMAETCRALVPLSPADWAKRELIAQLRYVYAARAAGGSRAWCSDPCGRPRTWRCGPPWTPAGCPSRGPSARWCTSSARAGSGSCWREPSRWSWTPRCGATSWERRICSSRCTSHSTSCRGVRTLRGWAGQRCASSSANGSRWCSPRRPGPCSLSRSGRSRSTASSWSPPRGRPRRRWTPTALAWRPRRRRPWTGSGSSVCSWPCLSEVGTCTRPPAPA</sequence>
<evidence type="ECO:0000256" key="1">
    <source>
        <dbReference type="SAM" id="MobiDB-lite"/>
    </source>
</evidence>
<gene>
    <name evidence="2" type="ORF">PCOR1329_LOCUS72978</name>
</gene>
<organism evidence="2 3">
    <name type="scientific">Prorocentrum cordatum</name>
    <dbReference type="NCBI Taxonomy" id="2364126"/>
    <lineage>
        <taxon>Eukaryota</taxon>
        <taxon>Sar</taxon>
        <taxon>Alveolata</taxon>
        <taxon>Dinophyceae</taxon>
        <taxon>Prorocentrales</taxon>
        <taxon>Prorocentraceae</taxon>
        <taxon>Prorocentrum</taxon>
    </lineage>
</organism>
<feature type="non-terminal residue" evidence="2">
    <location>
        <position position="343"/>
    </location>
</feature>